<proteinExistence type="predicted"/>
<organism evidence="2 3">
    <name type="scientific">Desulfoluna butyratoxydans</name>
    <dbReference type="NCBI Taxonomy" id="231438"/>
    <lineage>
        <taxon>Bacteria</taxon>
        <taxon>Pseudomonadati</taxon>
        <taxon>Thermodesulfobacteriota</taxon>
        <taxon>Desulfobacteria</taxon>
        <taxon>Desulfobacterales</taxon>
        <taxon>Desulfolunaceae</taxon>
        <taxon>Desulfoluna</taxon>
    </lineage>
</organism>
<evidence type="ECO:0000313" key="2">
    <source>
        <dbReference type="EMBL" id="VFQ45742.1"/>
    </source>
</evidence>
<gene>
    <name evidence="2" type="ORF">MSL71_34040</name>
</gene>
<evidence type="ECO:0000256" key="1">
    <source>
        <dbReference type="SAM" id="Phobius"/>
    </source>
</evidence>
<dbReference type="EMBL" id="CAADHO010000006">
    <property type="protein sequence ID" value="VFQ45742.1"/>
    <property type="molecule type" value="Genomic_DNA"/>
</dbReference>
<evidence type="ECO:0000313" key="3">
    <source>
        <dbReference type="Proteomes" id="UP000507962"/>
    </source>
</evidence>
<name>A0A4U8YUZ0_9BACT</name>
<sequence>MENLPTVGIYAGLAGPVLLMLLASFVGRAFFSGMLPGFRHTTGSGLSRDGGFLCFFSPTVADRPRLFSFLIFSRCLQSVFEAAARVSRFVARFLICCLFCVKGVARGVSGVSVCDFTTLCTQGSTI</sequence>
<keyword evidence="1" id="KW-0472">Membrane</keyword>
<dbReference type="AlphaFoldDB" id="A0A4U8YUZ0"/>
<feature type="transmembrane region" description="Helical" evidence="1">
    <location>
        <begin position="6"/>
        <end position="31"/>
    </location>
</feature>
<dbReference type="Proteomes" id="UP000507962">
    <property type="component" value="Unassembled WGS sequence"/>
</dbReference>
<keyword evidence="1" id="KW-0812">Transmembrane</keyword>
<protein>
    <submittedName>
        <fullName evidence="2">Uncharacterized protein</fullName>
    </submittedName>
</protein>
<accession>A0A4U8YUZ0</accession>
<keyword evidence="1" id="KW-1133">Transmembrane helix</keyword>
<reference evidence="2 3" key="1">
    <citation type="submission" date="2019-03" db="EMBL/GenBank/DDBJ databases">
        <authorList>
            <person name="Nijsse B."/>
        </authorList>
    </citation>
    <scope>NUCLEOTIDE SEQUENCE [LARGE SCALE GENOMIC DNA]</scope>
    <source>
        <strain evidence="2">Desulfoluna butyratoxydans MSL71</strain>
    </source>
</reference>
<keyword evidence="3" id="KW-1185">Reference proteome</keyword>